<feature type="coiled-coil region" evidence="1">
    <location>
        <begin position="115"/>
        <end position="293"/>
    </location>
</feature>
<keyword evidence="2" id="KW-1133">Transmembrane helix</keyword>
<feature type="transmembrane region" description="Helical" evidence="2">
    <location>
        <begin position="682"/>
        <end position="701"/>
    </location>
</feature>
<evidence type="ECO:0000313" key="3">
    <source>
        <dbReference type="EnsemblMetazoa" id="XP_021204274.2"/>
    </source>
</evidence>
<keyword evidence="2" id="KW-0472">Membrane</keyword>
<proteinExistence type="predicted"/>
<evidence type="ECO:0000256" key="1">
    <source>
        <dbReference type="SAM" id="Coils"/>
    </source>
</evidence>
<dbReference type="EnsemblMetazoa" id="XM_021348599.2">
    <property type="protein sequence ID" value="XP_021204274.2"/>
    <property type="gene ID" value="LOC101736479"/>
</dbReference>
<keyword evidence="2" id="KW-0812">Transmembrane</keyword>
<sequence length="739" mass="85199">MDRAAAGVDECYMTALQIFDYCGTERSGSLRVDDLMDKFAPFVKTNRSEYTYLKSLLDPDKDNPEISVTKLATALHRYSESQKTKLDFDESFNLKSGQAPQDSDSGISTDGFQLLEELQSELREKAHLAQQLRSQLDFTDRQHEEALAALTAERDSMRSHLSILREENAALTHARRDYEEATDRLLASERALGDVRRDLDTSRRRARVLHEQVTTLENEKLTLQELLSKSKDECHRINDMYASRQSALLEENETLKSEHADLTARLQDHNEFMQQIIKEKVLLEMELKDVLNKSNQTHTRMDRSIDISYTDDQMLTALDSLNADSRFTQENRILDEESFTNALRDDQGRSTNMSLFDEIRLSFCNVSRHNVTGALTDRSLYQCHDDSSFTAVFAQTDNREASDSNPKTVITTEMKCHQDTVSHNDVTAEEKFVYNCTRVHNDLCENLNRSASSVVDVIEAKRRRSITIGTQTMSIVINTIDKETRIIETDKNDSYHNSHKVKIDKSTNTECKTQRYPIETIVETRSIVTQTDENDSNVNNVTAQKCIECEMKCNYTAKLERDLRHSRRSLDELQTELRRYEDSLASLQNYADENDSINNQLRTSVKELQSKIHLLEKACAKQKESIESFELETKSRVRHEKINDNTSVATQVDQPCADCERRLTTTANRSLRSFFWDSIKCLFQMFAIICFACAVVVLYGVTRRTQAQCGREPVPWKWFRPQEVMDMLFRIEYLADVPM</sequence>
<keyword evidence="1" id="KW-0175">Coiled coil</keyword>
<dbReference type="RefSeq" id="XP_021204274.2">
    <property type="nucleotide sequence ID" value="XM_021348599.3"/>
</dbReference>
<reference evidence="4" key="1">
    <citation type="journal article" date="2008" name="Insect Biochem. Mol. Biol.">
        <title>The genome of a lepidopteran model insect, the silkworm Bombyx mori.</title>
        <authorList>
            <consortium name="International Silkworm Genome Consortium"/>
        </authorList>
    </citation>
    <scope>NUCLEOTIDE SEQUENCE [LARGE SCALE GENOMIC DNA]</scope>
    <source>
        <strain evidence="4">p50T</strain>
    </source>
</reference>
<dbReference type="GeneID" id="101736479"/>
<evidence type="ECO:0000313" key="4">
    <source>
        <dbReference type="Proteomes" id="UP000005204"/>
    </source>
</evidence>
<accession>A0A8R2HRD1</accession>
<keyword evidence="4" id="KW-1185">Reference proteome</keyword>
<name>A0A8R2HRD1_BOMMO</name>
<dbReference type="Proteomes" id="UP000005204">
    <property type="component" value="Unassembled WGS sequence"/>
</dbReference>
<protein>
    <submittedName>
        <fullName evidence="3">Uncharacterized protein</fullName>
    </submittedName>
</protein>
<feature type="coiled-coil region" evidence="1">
    <location>
        <begin position="556"/>
        <end position="632"/>
    </location>
</feature>
<reference evidence="3" key="2">
    <citation type="submission" date="2022-06" db="UniProtKB">
        <authorList>
            <consortium name="EnsemblMetazoa"/>
        </authorList>
    </citation>
    <scope>IDENTIFICATION</scope>
    <source>
        <strain evidence="3">p50T (Dazao)</strain>
    </source>
</reference>
<organism evidence="3 4">
    <name type="scientific">Bombyx mori</name>
    <name type="common">Silk moth</name>
    <dbReference type="NCBI Taxonomy" id="7091"/>
    <lineage>
        <taxon>Eukaryota</taxon>
        <taxon>Metazoa</taxon>
        <taxon>Ecdysozoa</taxon>
        <taxon>Arthropoda</taxon>
        <taxon>Hexapoda</taxon>
        <taxon>Insecta</taxon>
        <taxon>Pterygota</taxon>
        <taxon>Neoptera</taxon>
        <taxon>Endopterygota</taxon>
        <taxon>Lepidoptera</taxon>
        <taxon>Glossata</taxon>
        <taxon>Ditrysia</taxon>
        <taxon>Bombycoidea</taxon>
        <taxon>Bombycidae</taxon>
        <taxon>Bombycinae</taxon>
        <taxon>Bombyx</taxon>
    </lineage>
</organism>
<evidence type="ECO:0000256" key="2">
    <source>
        <dbReference type="SAM" id="Phobius"/>
    </source>
</evidence>
<dbReference type="AlphaFoldDB" id="A0A8R2HRD1"/>